<dbReference type="Proteomes" id="UP000271469">
    <property type="component" value="Chromosome"/>
</dbReference>
<keyword evidence="2" id="KW-0812">Transmembrane</keyword>
<protein>
    <recommendedName>
        <fullName evidence="5">DUF3093 domain-containing protein</fullName>
    </recommendedName>
</protein>
<feature type="transmembrane region" description="Helical" evidence="2">
    <location>
        <begin position="69"/>
        <end position="88"/>
    </location>
</feature>
<evidence type="ECO:0000313" key="3">
    <source>
        <dbReference type="EMBL" id="AZG47992.1"/>
    </source>
</evidence>
<evidence type="ECO:0000313" key="4">
    <source>
        <dbReference type="Proteomes" id="UP000271469"/>
    </source>
</evidence>
<feature type="region of interest" description="Disordered" evidence="1">
    <location>
        <begin position="1"/>
        <end position="59"/>
    </location>
</feature>
<name>A0A3G8JTY0_9ACTN</name>
<keyword evidence="2" id="KW-0472">Membrane</keyword>
<dbReference type="RefSeq" id="WP_232017032.1">
    <property type="nucleotide sequence ID" value="NZ_CP033972.1"/>
</dbReference>
<evidence type="ECO:0000256" key="1">
    <source>
        <dbReference type="SAM" id="MobiDB-lite"/>
    </source>
</evidence>
<gene>
    <name evidence="3" type="ORF">D7316_04604</name>
</gene>
<evidence type="ECO:0000256" key="2">
    <source>
        <dbReference type="SAM" id="Phobius"/>
    </source>
</evidence>
<keyword evidence="2" id="KW-1133">Transmembrane helix</keyword>
<reference evidence="3 4" key="1">
    <citation type="submission" date="2018-11" db="EMBL/GenBank/DDBJ databases">
        <title>Gordonia insulae sp. nov., isolated from an island soil.</title>
        <authorList>
            <person name="Kim Y.S."/>
            <person name="Kim S.B."/>
        </authorList>
    </citation>
    <scope>NUCLEOTIDE SEQUENCE [LARGE SCALE GENOMIC DNA]</scope>
    <source>
        <strain evidence="3 4">MMS17-SY073</strain>
    </source>
</reference>
<feature type="compositionally biased region" description="Acidic residues" evidence="1">
    <location>
        <begin position="14"/>
        <end position="50"/>
    </location>
</feature>
<accession>A0A3G8JTY0</accession>
<feature type="transmembrane region" description="Helical" evidence="2">
    <location>
        <begin position="95"/>
        <end position="115"/>
    </location>
</feature>
<sequence>MTEPDDSRPVDPSADPDDEILAEEPEPEPEPETEPEPEPEPEPEAGDDPEPVPPVDEGEVLFYEPGGSWWVVAIGPVLIGAVLALEIAGPGQVHWPVLSIFAVILIGFSLVQVYAARTHVSVRLTEATLREGTKTIPLTDIAKVLPANNGPEHQTWESARAIGELPAVPRRRKGIGVELADGTVVQAWARDVERFRRELTEAHQAVQMGLPPRGRSDADG</sequence>
<organism evidence="3 4">
    <name type="scientific">Gordonia insulae</name>
    <dbReference type="NCBI Taxonomy" id="2420509"/>
    <lineage>
        <taxon>Bacteria</taxon>
        <taxon>Bacillati</taxon>
        <taxon>Actinomycetota</taxon>
        <taxon>Actinomycetes</taxon>
        <taxon>Mycobacteriales</taxon>
        <taxon>Gordoniaceae</taxon>
        <taxon>Gordonia</taxon>
    </lineage>
</organism>
<dbReference type="AlphaFoldDB" id="A0A3G8JTY0"/>
<dbReference type="EMBL" id="CP033972">
    <property type="protein sequence ID" value="AZG47992.1"/>
    <property type="molecule type" value="Genomic_DNA"/>
</dbReference>
<proteinExistence type="predicted"/>
<keyword evidence="4" id="KW-1185">Reference proteome</keyword>
<evidence type="ECO:0008006" key="5">
    <source>
        <dbReference type="Google" id="ProtNLM"/>
    </source>
</evidence>
<dbReference type="KEGG" id="gom:D7316_04604"/>